<accession>A0A381W522</accession>
<sequence>MAEVKKDHLNEKAGLRIGPLWILPGVSP</sequence>
<dbReference type="AlphaFoldDB" id="A0A381W522"/>
<feature type="non-terminal residue" evidence="1">
    <location>
        <position position="28"/>
    </location>
</feature>
<dbReference type="EMBL" id="UINC01010727">
    <property type="protein sequence ID" value="SVA47615.1"/>
    <property type="molecule type" value="Genomic_DNA"/>
</dbReference>
<gene>
    <name evidence="1" type="ORF">METZ01_LOCUS100469</name>
</gene>
<proteinExistence type="predicted"/>
<organism evidence="1">
    <name type="scientific">marine metagenome</name>
    <dbReference type="NCBI Taxonomy" id="408172"/>
    <lineage>
        <taxon>unclassified sequences</taxon>
        <taxon>metagenomes</taxon>
        <taxon>ecological metagenomes</taxon>
    </lineage>
</organism>
<protein>
    <submittedName>
        <fullName evidence="1">Uncharacterized protein</fullName>
    </submittedName>
</protein>
<evidence type="ECO:0000313" key="1">
    <source>
        <dbReference type="EMBL" id="SVA47615.1"/>
    </source>
</evidence>
<reference evidence="1" key="1">
    <citation type="submission" date="2018-05" db="EMBL/GenBank/DDBJ databases">
        <authorList>
            <person name="Lanie J.A."/>
            <person name="Ng W.-L."/>
            <person name="Kazmierczak K.M."/>
            <person name="Andrzejewski T.M."/>
            <person name="Davidsen T.M."/>
            <person name="Wayne K.J."/>
            <person name="Tettelin H."/>
            <person name="Glass J.I."/>
            <person name="Rusch D."/>
            <person name="Podicherti R."/>
            <person name="Tsui H.-C.T."/>
            <person name="Winkler M.E."/>
        </authorList>
    </citation>
    <scope>NUCLEOTIDE SEQUENCE</scope>
</reference>
<name>A0A381W522_9ZZZZ</name>